<dbReference type="Pfam" id="PF07676">
    <property type="entry name" value="PD40"/>
    <property type="match status" value="1"/>
</dbReference>
<reference evidence="2" key="1">
    <citation type="submission" date="2022-05" db="EMBL/GenBank/DDBJ databases">
        <authorList>
            <person name="Sun X."/>
        </authorList>
    </citation>
    <scope>NUCLEOTIDE SEQUENCE</scope>
    <source>
        <strain evidence="2">Ai-910</strain>
    </source>
</reference>
<dbReference type="InterPro" id="IPR036680">
    <property type="entry name" value="SPOR-like_sf"/>
</dbReference>
<dbReference type="GO" id="GO:0042834">
    <property type="term" value="F:peptidoglycan binding"/>
    <property type="evidence" value="ECO:0007669"/>
    <property type="project" value="InterPro"/>
</dbReference>
<dbReference type="RefSeq" id="WP_250724713.1">
    <property type="nucleotide sequence ID" value="NZ_CP098400.1"/>
</dbReference>
<feature type="repeat" description="TPR" evidence="1">
    <location>
        <begin position="88"/>
        <end position="121"/>
    </location>
</feature>
<evidence type="ECO:0000313" key="2">
    <source>
        <dbReference type="EMBL" id="URW80474.1"/>
    </source>
</evidence>
<dbReference type="PROSITE" id="PS50005">
    <property type="entry name" value="TPR"/>
    <property type="match status" value="1"/>
</dbReference>
<evidence type="ECO:0008006" key="4">
    <source>
        <dbReference type="Google" id="ProtNLM"/>
    </source>
</evidence>
<gene>
    <name evidence="2" type="ORF">M9189_03800</name>
</gene>
<sequence>MRKILYFIFSFIAITGINAQQPDQTEALKLFNEGKYAEALPKYKKLLEKNNRDYNYNYYYGVALCKLNKNRSEAIQRLKLASTRPPSQDVYYYLGYLYQREYEVQLAIENYNKFLKSQKTENELTKAAKKAIDECRSAEQLINKHFAVKVTAKDTVSFEEISSLYSLSKDAGQLLKAGDFFRVGVSADQVVFRTERGNEVYFPLMASNGKYDLYKIVRLLDSWADAEKLTGEVNSDYNELYPFLLTDGTTFYFSSDRPGGMGGLDIYQSYFDPSTGSFSEPANLGPPFNSPDDDFFLVPDIYSGKAWFTTNRGVENGKYVVVEMIWDNSVVRNLSRDINEVKQAALLQLDEAAIRKTGTTIHASRSYQNEDLFNFVVNDSLVYTRFEHFQSREALEIFRSGYKISLRQDSLQQLMSEKRRRYSQSYDRNELEQLVQTIVELEKETYGLEDEINGYYQRAQKVENDYILQLRRNGQYKPKSSIINKVAIEESEFQKLLAEIAGYKLTFYSDNEFMKKKELRNGLYKAFFNTGQIAELQRADSLIVWGNILSLESARLLEMSRKAGTQTISIRDRVSGNAEEMIQAEMDSLVQLSREFKHLSLQLYEKALNYKYKNYYEKAIAIGSTSSNPGSEDLASHARTRFNEAEQSLKQLTVYNPEQIEHLLALKKNSVDMLEESLEIQYAGASAPATPATITPVSQGTRFIESGIRTPSYPAIHKGEEAELPAPHTMPATPSNVVSGAFATAKKDKPEYRIQIGVFRNTPNAAALARIPPVTSVDVEGTDTKKYFTGSWSNYEAARESVNSIREAGFPGAFVVAFLNGKQISLEEARKMD</sequence>
<dbReference type="SUPFAM" id="SSF110997">
    <property type="entry name" value="Sporulation related repeat"/>
    <property type="match status" value="1"/>
</dbReference>
<dbReference type="SUPFAM" id="SSF81901">
    <property type="entry name" value="HCP-like"/>
    <property type="match status" value="1"/>
</dbReference>
<dbReference type="InterPro" id="IPR019734">
    <property type="entry name" value="TPR_rpt"/>
</dbReference>
<dbReference type="EMBL" id="CP098400">
    <property type="protein sequence ID" value="URW80474.1"/>
    <property type="molecule type" value="Genomic_DNA"/>
</dbReference>
<proteinExistence type="predicted"/>
<keyword evidence="1" id="KW-0802">TPR repeat</keyword>
<keyword evidence="3" id="KW-1185">Reference proteome</keyword>
<accession>A0A9J6ZRJ2</accession>
<dbReference type="Proteomes" id="UP001056426">
    <property type="component" value="Chromosome"/>
</dbReference>
<evidence type="ECO:0000313" key="3">
    <source>
        <dbReference type="Proteomes" id="UP001056426"/>
    </source>
</evidence>
<organism evidence="2 3">
    <name type="scientific">Xiashengella succiniciproducens</name>
    <dbReference type="NCBI Taxonomy" id="2949635"/>
    <lineage>
        <taxon>Bacteria</taxon>
        <taxon>Pseudomonadati</taxon>
        <taxon>Bacteroidota</taxon>
        <taxon>Bacteroidia</taxon>
        <taxon>Marinilabiliales</taxon>
        <taxon>Marinilabiliaceae</taxon>
        <taxon>Xiashengella</taxon>
    </lineage>
</organism>
<reference evidence="2" key="2">
    <citation type="submission" date="2022-06" db="EMBL/GenBank/DDBJ databases">
        <title>Xiashengella guii gen. nov. sp. nov., a bacterium isolated form anaerobic digestion tank.</title>
        <authorList>
            <person name="Huang H."/>
        </authorList>
    </citation>
    <scope>NUCLEOTIDE SEQUENCE</scope>
    <source>
        <strain evidence="2">Ai-910</strain>
    </source>
</reference>
<dbReference type="AlphaFoldDB" id="A0A9J6ZRJ2"/>
<dbReference type="InterPro" id="IPR011990">
    <property type="entry name" value="TPR-like_helical_dom_sf"/>
</dbReference>
<dbReference type="SUPFAM" id="SSF82171">
    <property type="entry name" value="DPP6 N-terminal domain-like"/>
    <property type="match status" value="1"/>
</dbReference>
<name>A0A9J6ZRJ2_9BACT</name>
<evidence type="ECO:0000256" key="1">
    <source>
        <dbReference type="PROSITE-ProRule" id="PRU00339"/>
    </source>
</evidence>
<dbReference type="KEGG" id="alkq:M9189_03800"/>
<dbReference type="Gene3D" id="1.25.40.10">
    <property type="entry name" value="Tetratricopeptide repeat domain"/>
    <property type="match status" value="1"/>
</dbReference>
<protein>
    <recommendedName>
        <fullName evidence="4">SPOR domain-containing protein</fullName>
    </recommendedName>
</protein>
<dbReference type="InterPro" id="IPR011659">
    <property type="entry name" value="WD40"/>
</dbReference>